<dbReference type="RefSeq" id="WP_068049559.1">
    <property type="nucleotide sequence ID" value="NZ_JAAXOO010000009.1"/>
</dbReference>
<dbReference type="SUPFAM" id="SSF55729">
    <property type="entry name" value="Acyl-CoA N-acyltransferases (Nat)"/>
    <property type="match status" value="1"/>
</dbReference>
<dbReference type="CDD" id="cd04301">
    <property type="entry name" value="NAT_SF"/>
    <property type="match status" value="1"/>
</dbReference>
<dbReference type="PROSITE" id="PS51186">
    <property type="entry name" value="GNAT"/>
    <property type="match status" value="1"/>
</dbReference>
<organism evidence="2 3">
    <name type="scientific">Nocardia speluncae</name>
    <dbReference type="NCBI Taxonomy" id="419477"/>
    <lineage>
        <taxon>Bacteria</taxon>
        <taxon>Bacillati</taxon>
        <taxon>Actinomycetota</taxon>
        <taxon>Actinomycetes</taxon>
        <taxon>Mycobacteriales</taxon>
        <taxon>Nocardiaceae</taxon>
        <taxon>Nocardia</taxon>
    </lineage>
</organism>
<dbReference type="InterPro" id="IPR016181">
    <property type="entry name" value="Acyl_CoA_acyltransferase"/>
</dbReference>
<name>A0A846XNR6_9NOCA</name>
<dbReference type="Pfam" id="PF00583">
    <property type="entry name" value="Acetyltransf_1"/>
    <property type="match status" value="1"/>
</dbReference>
<evidence type="ECO:0000259" key="1">
    <source>
        <dbReference type="PROSITE" id="PS51186"/>
    </source>
</evidence>
<comment type="caution">
    <text evidence="2">The sequence shown here is derived from an EMBL/GenBank/DDBJ whole genome shotgun (WGS) entry which is preliminary data.</text>
</comment>
<reference evidence="2 3" key="1">
    <citation type="submission" date="2020-04" db="EMBL/GenBank/DDBJ databases">
        <title>MicrobeNet Type strains.</title>
        <authorList>
            <person name="Nicholson A.C."/>
        </authorList>
    </citation>
    <scope>NUCLEOTIDE SEQUENCE [LARGE SCALE GENOMIC DNA]</scope>
    <source>
        <strain evidence="2 3">DSM 45078</strain>
    </source>
</reference>
<dbReference type="Proteomes" id="UP000565715">
    <property type="component" value="Unassembled WGS sequence"/>
</dbReference>
<gene>
    <name evidence="2" type="ORF">HGA13_31830</name>
</gene>
<dbReference type="GO" id="GO:0016747">
    <property type="term" value="F:acyltransferase activity, transferring groups other than amino-acyl groups"/>
    <property type="evidence" value="ECO:0007669"/>
    <property type="project" value="InterPro"/>
</dbReference>
<feature type="domain" description="N-acetyltransferase" evidence="1">
    <location>
        <begin position="7"/>
        <end position="153"/>
    </location>
</feature>
<proteinExistence type="predicted"/>
<dbReference type="InterPro" id="IPR000182">
    <property type="entry name" value="GNAT_dom"/>
</dbReference>
<keyword evidence="2" id="KW-0808">Transferase</keyword>
<dbReference type="AlphaFoldDB" id="A0A846XNR6"/>
<protein>
    <submittedName>
        <fullName evidence="2">N-acetyltransferase</fullName>
    </submittedName>
</protein>
<dbReference type="EMBL" id="JAAXOO010000009">
    <property type="protein sequence ID" value="NKY37622.1"/>
    <property type="molecule type" value="Genomic_DNA"/>
</dbReference>
<evidence type="ECO:0000313" key="3">
    <source>
        <dbReference type="Proteomes" id="UP000565715"/>
    </source>
</evidence>
<accession>A0A846XNR6</accession>
<sequence>MNPRTDWTTRAETGADIAATREINLAAFDTAEEADLVDALRRDPAWIDGLSLVTLDDAGALVGYVLLTRAHIGDTPALCLGPCAVLPQYQKTGVGSAAIRAAFEAAKARGEHFVTVLGHPEYYPRFGFTRASTHGVTMKTSVPDDALMVLSLDTEPLPSGVIRYAAAFGDI</sequence>
<evidence type="ECO:0000313" key="2">
    <source>
        <dbReference type="EMBL" id="NKY37622.1"/>
    </source>
</evidence>
<keyword evidence="3" id="KW-1185">Reference proteome</keyword>
<dbReference type="Gene3D" id="3.40.630.30">
    <property type="match status" value="1"/>
</dbReference>